<name>A0A0N0U8C2_THEAQ</name>
<reference evidence="1 2" key="1">
    <citation type="submission" date="2015-07" db="EMBL/GenBank/DDBJ databases">
        <authorList>
            <person name="Noorani M."/>
        </authorList>
    </citation>
    <scope>NUCLEOTIDE SEQUENCE [LARGE SCALE GENOMIC DNA]</scope>
    <source>
        <strain evidence="2">ATCC 25104 / DSM 625 / JCM 10724 / NBRC 103206 / NCIMB 11243 / YT-1</strain>
    </source>
</reference>
<proteinExistence type="predicted"/>
<dbReference type="Proteomes" id="UP000037685">
    <property type="component" value="Unassembled WGS sequence"/>
</dbReference>
<comment type="caution">
    <text evidence="1">The sequence shown here is derived from an EMBL/GenBank/DDBJ whole genome shotgun (WGS) entry which is preliminary data.</text>
</comment>
<dbReference type="EMBL" id="LHCI01000106">
    <property type="protein sequence ID" value="KOX90584.1"/>
    <property type="molecule type" value="Genomic_DNA"/>
</dbReference>
<evidence type="ECO:0000313" key="1">
    <source>
        <dbReference type="EMBL" id="KOX90584.1"/>
    </source>
</evidence>
<gene>
    <name evidence="1" type="ORF">BVI061214_01778</name>
</gene>
<dbReference type="AlphaFoldDB" id="A0A0N0U8C2"/>
<dbReference type="RefSeq" id="WP_053768112.1">
    <property type="nucleotide sequence ID" value="NZ_LHCI01000106.1"/>
</dbReference>
<sequence length="446" mass="46526">MKRILWLAAVGLFSIGLTQGVRSLGMGGVALPGPAHAGANPAYAAFPDTWGKEGIQLPIGLLRLLPLFPDTSPFAYFTDPQAFKANFDLLSAYDQASHLHSFLLNPARSPDEVVFRVSANGLSITDGSGRNLIPSFQTGASPEKPQALIPAPLFSIALDLGPGTYLSFGAFAGTQGVRLSPSRELAQALAGGSLDVCKSQNPSPCVLEGAGAFSAGLSLALGFAAPLAEVPGLGRVYVGVRGEGFYGLGYAEGRALARPTFDQDGNVSGVSYEYRYFLSYPDYLEGSFGLGAGGMGYGLRGDAGVAVDGGRWALGLGVRNLLGFAEWRGLEVQVRDGTETRTPTTKRSDFSSPEFFVNGAYRMEGTDLLVAADARFGSVAPAFHLGLEYPLGPVALRTGIGYEGGLRFGVGMGLNLEALALDLALTTHQAPLVGGTVYGIALAVNF</sequence>
<dbReference type="PATRIC" id="fig|271.14.peg.1847"/>
<accession>A0A0N0U8C2</accession>
<evidence type="ECO:0008006" key="3">
    <source>
        <dbReference type="Google" id="ProtNLM"/>
    </source>
</evidence>
<organism evidence="1 2">
    <name type="scientific">Thermus aquaticus</name>
    <dbReference type="NCBI Taxonomy" id="271"/>
    <lineage>
        <taxon>Bacteria</taxon>
        <taxon>Thermotogati</taxon>
        <taxon>Deinococcota</taxon>
        <taxon>Deinococci</taxon>
        <taxon>Thermales</taxon>
        <taxon>Thermaceae</taxon>
        <taxon>Thermus</taxon>
    </lineage>
</organism>
<evidence type="ECO:0000313" key="2">
    <source>
        <dbReference type="Proteomes" id="UP000037685"/>
    </source>
</evidence>
<protein>
    <recommendedName>
        <fullName evidence="3">DUF5723 domain-containing protein</fullName>
    </recommendedName>
</protein>